<organism evidence="2 3">
    <name type="scientific">Tetradesmus obliquus</name>
    <name type="common">Green alga</name>
    <name type="synonym">Acutodesmus obliquus</name>
    <dbReference type="NCBI Taxonomy" id="3088"/>
    <lineage>
        <taxon>Eukaryota</taxon>
        <taxon>Viridiplantae</taxon>
        <taxon>Chlorophyta</taxon>
        <taxon>core chlorophytes</taxon>
        <taxon>Chlorophyceae</taxon>
        <taxon>CS clade</taxon>
        <taxon>Sphaeropleales</taxon>
        <taxon>Scenedesmaceae</taxon>
        <taxon>Tetradesmus</taxon>
    </lineage>
</organism>
<evidence type="ECO:0000259" key="1">
    <source>
        <dbReference type="Pfam" id="PF02399"/>
    </source>
</evidence>
<dbReference type="SUPFAM" id="SSF52540">
    <property type="entry name" value="P-loop containing nucleoside triphosphate hydrolases"/>
    <property type="match status" value="1"/>
</dbReference>
<name>A0A383VIP6_TETOB</name>
<evidence type="ECO:0000313" key="3">
    <source>
        <dbReference type="Proteomes" id="UP000256970"/>
    </source>
</evidence>
<feature type="domain" description="Replication origin-binding protein" evidence="1">
    <location>
        <begin position="13"/>
        <end position="163"/>
    </location>
</feature>
<dbReference type="InterPro" id="IPR003450">
    <property type="entry name" value="Replication_origin-bd"/>
</dbReference>
<protein>
    <recommendedName>
        <fullName evidence="1">Replication origin-binding protein domain-containing protein</fullName>
    </recommendedName>
</protein>
<dbReference type="GO" id="GO:0005524">
    <property type="term" value="F:ATP binding"/>
    <property type="evidence" value="ECO:0007669"/>
    <property type="project" value="InterPro"/>
</dbReference>
<dbReference type="EMBL" id="FNXT01000630">
    <property type="protein sequence ID" value="SZX65395.1"/>
    <property type="molecule type" value="Genomic_DNA"/>
</dbReference>
<dbReference type="Gene3D" id="3.40.50.300">
    <property type="entry name" value="P-loop containing nucleotide triphosphate hydrolases"/>
    <property type="match status" value="1"/>
</dbReference>
<sequence length="260" mass="29621">MTATECLSKMVDQLLSREEPTLCIQNPMGTGKTFLLKKLIRELEKLLGKSARVCVVTYRTTLSLSMLASLEDLGFINYLDMKGTDKLQLADKCIVQLDSIGMVMRSGRIIPHYDLVVLDESESTLHHATARKHGVRQRQTFDAFCSIVKQADRLLVMDALLGRETRAYLRSLGRPPRVVRNTWRSDTPRVFEFTNDQDTWASELVERLRQGHNCAVASMSATKLHNLKAYLVEQGVLEWEDILIYDSQTNDDIKMQNDVI</sequence>
<accession>A0A383VIP6</accession>
<keyword evidence="3" id="KW-1185">Reference proteome</keyword>
<evidence type="ECO:0000313" key="2">
    <source>
        <dbReference type="EMBL" id="SZX65395.1"/>
    </source>
</evidence>
<dbReference type="InterPro" id="IPR027417">
    <property type="entry name" value="P-loop_NTPase"/>
</dbReference>
<dbReference type="GO" id="GO:0006260">
    <property type="term" value="P:DNA replication"/>
    <property type="evidence" value="ECO:0007669"/>
    <property type="project" value="InterPro"/>
</dbReference>
<dbReference type="STRING" id="3088.A0A383VIP6"/>
<dbReference type="Pfam" id="PF02399">
    <property type="entry name" value="Herpes_ori_bp"/>
    <property type="match status" value="1"/>
</dbReference>
<dbReference type="Proteomes" id="UP000256970">
    <property type="component" value="Unassembled WGS sequence"/>
</dbReference>
<reference evidence="2 3" key="1">
    <citation type="submission" date="2016-10" db="EMBL/GenBank/DDBJ databases">
        <authorList>
            <person name="Cai Z."/>
        </authorList>
    </citation>
    <scope>NUCLEOTIDE SEQUENCE [LARGE SCALE GENOMIC DNA]</scope>
</reference>
<proteinExistence type="predicted"/>
<dbReference type="GO" id="GO:0003688">
    <property type="term" value="F:DNA replication origin binding"/>
    <property type="evidence" value="ECO:0007669"/>
    <property type="project" value="InterPro"/>
</dbReference>
<dbReference type="AlphaFoldDB" id="A0A383VIP6"/>
<gene>
    <name evidence="2" type="ORF">BQ4739_LOCUS5830</name>
</gene>